<feature type="compositionally biased region" description="Low complexity" evidence="1">
    <location>
        <begin position="464"/>
        <end position="495"/>
    </location>
</feature>
<comment type="caution">
    <text evidence="3">The sequence shown here is derived from an EMBL/GenBank/DDBJ whole genome shotgun (WGS) entry which is preliminary data.</text>
</comment>
<evidence type="ECO:0000256" key="1">
    <source>
        <dbReference type="SAM" id="MobiDB-lite"/>
    </source>
</evidence>
<feature type="compositionally biased region" description="Polar residues" evidence="1">
    <location>
        <begin position="199"/>
        <end position="210"/>
    </location>
</feature>
<feature type="region of interest" description="Disordered" evidence="1">
    <location>
        <begin position="193"/>
        <end position="278"/>
    </location>
</feature>
<protein>
    <submittedName>
        <fullName evidence="3">Uncharacterized protein</fullName>
    </submittedName>
</protein>
<reference evidence="3 4" key="1">
    <citation type="submission" date="2019-10" db="EMBL/GenBank/DDBJ databases">
        <authorList>
            <person name="Palmer J.M."/>
        </authorList>
    </citation>
    <scope>NUCLEOTIDE SEQUENCE [LARGE SCALE GENOMIC DNA]</scope>
    <source>
        <strain evidence="3 4">TWF694</strain>
    </source>
</reference>
<feature type="chain" id="PRO_5043911746" evidence="2">
    <location>
        <begin position="23"/>
        <end position="583"/>
    </location>
</feature>
<feature type="compositionally biased region" description="Basic and acidic residues" evidence="1">
    <location>
        <begin position="519"/>
        <end position="556"/>
    </location>
</feature>
<feature type="region of interest" description="Disordered" evidence="1">
    <location>
        <begin position="315"/>
        <end position="381"/>
    </location>
</feature>
<sequence>MLSKFATFTPTILAVIFHLGTAQLIVPDIDTDPPVTGQALVFYFSDGTAYEYTDYAYGWNGLCNKLNSPSPGDATVDYVEYVPQASAPAGAFAAPAADPDSGRSEELELRKLVIYRDLHCAEEVVEKVEVREGVEGGGTSESVQVLTPVELDVENNAESGGDDPGRVFLNEQTLGVDAPASFRLVLGRKAREVPPLVENPTTENTAANEGQTDETPAEENDVEESTDEVQFAGDVIEDSNGNVVSGEVEVEEEKTIEEQPTETTPAEERQITPPPDNSMIEVVTVTAHTTITPSEAPTPESTAEIPPAEPIVIGVTTTESPPEEPTPTDVAQEQPTTTEVIQEPTPTSIETTAAEEPTPSVPGLTFQPDVDVCDPKQPDSNCRVDCDIEDPYCCHPTDKDYPDCCDPDDEGCWRHEFVVDKLDGDNTPSGTTSAENSTPAPEPAPLATESPPEPVATPEPTPAPEDTSTPPDQAAQDQAAQDQRPAETPTETNQENPPPPPPPPPESLDAPPAPAKRKRDLEEDEHHDHIIEPETEHHDHVIEPESELWRSDDSDDRAIPLSDIRWKRPEIGTSRKIRNLDDE</sequence>
<dbReference type="EMBL" id="JAVHJO010000012">
    <property type="protein sequence ID" value="KAK6531694.1"/>
    <property type="molecule type" value="Genomic_DNA"/>
</dbReference>
<keyword evidence="4" id="KW-1185">Reference proteome</keyword>
<evidence type="ECO:0000256" key="2">
    <source>
        <dbReference type="SAM" id="SignalP"/>
    </source>
</evidence>
<feature type="compositionally biased region" description="Polar residues" evidence="1">
    <location>
        <begin position="426"/>
        <end position="436"/>
    </location>
</feature>
<evidence type="ECO:0000313" key="3">
    <source>
        <dbReference type="EMBL" id="KAK6531694.1"/>
    </source>
</evidence>
<evidence type="ECO:0000313" key="4">
    <source>
        <dbReference type="Proteomes" id="UP001365542"/>
    </source>
</evidence>
<name>A0AAV9X294_9PEZI</name>
<feature type="compositionally biased region" description="Acidic residues" evidence="1">
    <location>
        <begin position="211"/>
        <end position="227"/>
    </location>
</feature>
<feature type="region of interest" description="Disordered" evidence="1">
    <location>
        <begin position="421"/>
        <end position="556"/>
    </location>
</feature>
<feature type="signal peptide" evidence="2">
    <location>
        <begin position="1"/>
        <end position="22"/>
    </location>
</feature>
<proteinExistence type="predicted"/>
<feature type="compositionally biased region" description="Polar residues" evidence="1">
    <location>
        <begin position="329"/>
        <end position="351"/>
    </location>
</feature>
<feature type="compositionally biased region" description="Pro residues" evidence="1">
    <location>
        <begin position="451"/>
        <end position="463"/>
    </location>
</feature>
<dbReference type="AlphaFoldDB" id="A0AAV9X294"/>
<accession>A0AAV9X294</accession>
<feature type="compositionally biased region" description="Pro residues" evidence="1">
    <location>
        <begin position="496"/>
        <end position="514"/>
    </location>
</feature>
<dbReference type="Proteomes" id="UP001365542">
    <property type="component" value="Unassembled WGS sequence"/>
</dbReference>
<organism evidence="3 4">
    <name type="scientific">Orbilia ellipsospora</name>
    <dbReference type="NCBI Taxonomy" id="2528407"/>
    <lineage>
        <taxon>Eukaryota</taxon>
        <taxon>Fungi</taxon>
        <taxon>Dikarya</taxon>
        <taxon>Ascomycota</taxon>
        <taxon>Pezizomycotina</taxon>
        <taxon>Orbiliomycetes</taxon>
        <taxon>Orbiliales</taxon>
        <taxon>Orbiliaceae</taxon>
        <taxon>Orbilia</taxon>
    </lineage>
</organism>
<gene>
    <name evidence="3" type="ORF">TWF694_002870</name>
</gene>
<keyword evidence="2" id="KW-0732">Signal</keyword>